<keyword evidence="2" id="KW-1185">Reference proteome</keyword>
<gene>
    <name evidence="1" type="ORF">NTH_01020</name>
</gene>
<dbReference type="Proteomes" id="UP001342418">
    <property type="component" value="Chromosome"/>
</dbReference>
<accession>A0ABY5MIR3</accession>
<evidence type="ECO:0000313" key="2">
    <source>
        <dbReference type="Proteomes" id="UP001342418"/>
    </source>
</evidence>
<reference evidence="1 2" key="1">
    <citation type="submission" date="2018-07" db="EMBL/GenBank/DDBJ databases">
        <title>Genome sequence of Nitratireductor thuwali#1536.</title>
        <authorList>
            <person name="Michoud G."/>
            <person name="Merlino G."/>
            <person name="Sefrji F.O."/>
            <person name="Daffonchio D."/>
        </authorList>
    </citation>
    <scope>NUCLEOTIDE SEQUENCE [LARGE SCALE GENOMIC DNA]</scope>
    <source>
        <strain evidence="2">Nit1536</strain>
    </source>
</reference>
<dbReference type="EMBL" id="CP030941">
    <property type="protein sequence ID" value="UUP16573.1"/>
    <property type="molecule type" value="Genomic_DNA"/>
</dbReference>
<evidence type="ECO:0000313" key="1">
    <source>
        <dbReference type="EMBL" id="UUP16573.1"/>
    </source>
</evidence>
<proteinExistence type="predicted"/>
<name>A0ABY5MIR3_9HYPH</name>
<protein>
    <submittedName>
        <fullName evidence="1">Uncharacterized protein</fullName>
    </submittedName>
</protein>
<dbReference type="RefSeq" id="WP_338528985.1">
    <property type="nucleotide sequence ID" value="NZ_CP030941.1"/>
</dbReference>
<sequence length="105" mass="11388">MAEARDSNGVPAEVQEAIKRFLAAAEDETELIEMSEAIEAVRRVFPDLDVSDSALTDAIASEASVAGFDIDYDAERQPKAFKRKAIERWDNEGGAIGKNDGDRSG</sequence>
<organism evidence="1 2">
    <name type="scientific">Nitratireductor thuwali</name>
    <dbReference type="NCBI Taxonomy" id="2267699"/>
    <lineage>
        <taxon>Bacteria</taxon>
        <taxon>Pseudomonadati</taxon>
        <taxon>Pseudomonadota</taxon>
        <taxon>Alphaproteobacteria</taxon>
        <taxon>Hyphomicrobiales</taxon>
        <taxon>Phyllobacteriaceae</taxon>
        <taxon>Nitratireductor</taxon>
    </lineage>
</organism>